<keyword evidence="2" id="KW-0732">Signal</keyword>
<dbReference type="Proteomes" id="UP001219956">
    <property type="component" value="Unassembled WGS sequence"/>
</dbReference>
<reference evidence="4 5" key="1">
    <citation type="submission" date="2023-01" db="EMBL/GenBank/DDBJ databases">
        <title>Novel species of the genus Vogesella isolated from rivers.</title>
        <authorList>
            <person name="Lu H."/>
        </authorList>
    </citation>
    <scope>NUCLEOTIDE SEQUENCE [LARGE SCALE GENOMIC DNA]</scope>
    <source>
        <strain evidence="4 5">DC21W</strain>
    </source>
</reference>
<dbReference type="PANTHER" id="PTHR30332">
    <property type="entry name" value="PROBABLE GENERAL SECRETION PATHWAY PROTEIN D"/>
    <property type="match status" value="1"/>
</dbReference>
<proteinExistence type="inferred from homology"/>
<evidence type="ECO:0000259" key="3">
    <source>
        <dbReference type="Pfam" id="PF00263"/>
    </source>
</evidence>
<feature type="chain" id="PRO_5045525775" description="Type II/III secretion system secretin-like domain-containing protein" evidence="2">
    <location>
        <begin position="18"/>
        <end position="407"/>
    </location>
</feature>
<dbReference type="Pfam" id="PF00263">
    <property type="entry name" value="Secretin"/>
    <property type="match status" value="1"/>
</dbReference>
<evidence type="ECO:0000256" key="1">
    <source>
        <dbReference type="RuleBase" id="RU004003"/>
    </source>
</evidence>
<dbReference type="RefSeq" id="WP_272752887.1">
    <property type="nucleotide sequence ID" value="NZ_JAQQLF010000023.1"/>
</dbReference>
<dbReference type="EMBL" id="JAQQLF010000023">
    <property type="protein sequence ID" value="MDC7718649.1"/>
    <property type="molecule type" value="Genomic_DNA"/>
</dbReference>
<comment type="similarity">
    <text evidence="1">Belongs to the bacterial secretin family.</text>
</comment>
<dbReference type="PRINTS" id="PR01032">
    <property type="entry name" value="PHAGEIV"/>
</dbReference>
<dbReference type="PANTHER" id="PTHR30332:SF17">
    <property type="entry name" value="TYPE IV PILIATION SYSTEM PROTEIN DR_0774-RELATED"/>
    <property type="match status" value="1"/>
</dbReference>
<name>A0ABT5J1D9_9NEIS</name>
<sequence>MKRLLLALLFVVAHATAQPLALQFDRIGLVQFGEATFKAILKEDFIVDPQLVEDSRRVTVNVANIERAEIRPLLERVLLDAGIQVERRNGINWLTPAKSVQAGSLAVPGAAQGGQASPTPTLAAERATTGQAMQLEAVELYRPRFRPVEQLQRVINGFLGTSFADAEFVVLAAQEKRRKAALALLEQYDVKPLEIVARAAVIEYSEENEQGFSFKTAFSAFAGKLSLSYGASPMGNFITFKNSTIEAVLSALEGDSRFALVSQPTLRIANGAQGRFTVGSDVPVLDSVQTDKNGNPVQSITYRQSGVIFSLKPVIMRDRVQVEVWQQLSNFQRTSTSSIDSPTLLKRELQTTVGLESGDIIVLAGLEESKDTSSHSGFSFLPDFMKTTKRTDGRTQLLLVLEVQKVS</sequence>
<gene>
    <name evidence="4" type="ORF">PQU95_15710</name>
</gene>
<protein>
    <recommendedName>
        <fullName evidence="3">Type II/III secretion system secretin-like domain-containing protein</fullName>
    </recommendedName>
</protein>
<keyword evidence="5" id="KW-1185">Reference proteome</keyword>
<evidence type="ECO:0000313" key="4">
    <source>
        <dbReference type="EMBL" id="MDC7718649.1"/>
    </source>
</evidence>
<feature type="domain" description="Type II/III secretion system secretin-like" evidence="3">
    <location>
        <begin position="251"/>
        <end position="383"/>
    </location>
</feature>
<comment type="caution">
    <text evidence="4">The sequence shown here is derived from an EMBL/GenBank/DDBJ whole genome shotgun (WGS) entry which is preliminary data.</text>
</comment>
<accession>A0ABT5J1D9</accession>
<dbReference type="InterPro" id="IPR050810">
    <property type="entry name" value="Bact_Secretion_Sys_Channel"/>
</dbReference>
<evidence type="ECO:0000256" key="2">
    <source>
        <dbReference type="SAM" id="SignalP"/>
    </source>
</evidence>
<dbReference type="InterPro" id="IPR004846">
    <property type="entry name" value="T2SS/T3SS_dom"/>
</dbReference>
<organism evidence="4 5">
    <name type="scientific">Vogesella aquatica</name>
    <dbReference type="NCBI Taxonomy" id="2984206"/>
    <lineage>
        <taxon>Bacteria</taxon>
        <taxon>Pseudomonadati</taxon>
        <taxon>Pseudomonadota</taxon>
        <taxon>Betaproteobacteria</taxon>
        <taxon>Neisseriales</taxon>
        <taxon>Chromobacteriaceae</taxon>
        <taxon>Vogesella</taxon>
    </lineage>
</organism>
<evidence type="ECO:0000313" key="5">
    <source>
        <dbReference type="Proteomes" id="UP001219956"/>
    </source>
</evidence>
<feature type="signal peptide" evidence="2">
    <location>
        <begin position="1"/>
        <end position="17"/>
    </location>
</feature>